<name>A0A372KKS3_9STRE</name>
<organism evidence="1 2">
    <name type="scientific">Streptococcus chenjunshii</name>
    <dbReference type="NCBI Taxonomy" id="2173853"/>
    <lineage>
        <taxon>Bacteria</taxon>
        <taxon>Bacillati</taxon>
        <taxon>Bacillota</taxon>
        <taxon>Bacilli</taxon>
        <taxon>Lactobacillales</taxon>
        <taxon>Streptococcaceae</taxon>
        <taxon>Streptococcus</taxon>
    </lineage>
</organism>
<evidence type="ECO:0000313" key="2">
    <source>
        <dbReference type="Proteomes" id="UP000262901"/>
    </source>
</evidence>
<protein>
    <submittedName>
        <fullName evidence="1">Uncharacterized protein</fullName>
    </submittedName>
</protein>
<proteinExistence type="predicted"/>
<accession>A0A372KKS3</accession>
<feature type="non-terminal residue" evidence="1">
    <location>
        <position position="1"/>
    </location>
</feature>
<gene>
    <name evidence="1" type="ORF">DDV23_11120</name>
</gene>
<dbReference type="AlphaFoldDB" id="A0A372KKS3"/>
<sequence length="323" mass="36391">ETAKQIIQVKQGIDKKFPDMSQEERDYLLLRVLGSVSYGAVNGTKEELLWNMTAGSLGDYFYKEKSNASGNSVYREEMTFDEIMAELGLSDEGAKTLYKNLTLQHGLSGDDRDLNAMSESQLRQYAEEISTSYQNDKGIDITVDEVLKEIQNMYQKADFTHQSITMATHLRPSYYPLINDQVEDLAGWEGDTTKNANERDPSIAIDDYLADLDAVNIVNRMDSESGQSYMEAFNAYHKDLEKGKTSREAEFKQNVDVKEVKTTIFSSLIPNGLSGKVAGVDPTTGTIIYAPASEEEKMAYLKDNHEGSYNFIKSLEDEENQFE</sequence>
<dbReference type="OrthoDB" id="2218681at2"/>
<dbReference type="Proteomes" id="UP000262901">
    <property type="component" value="Unassembled WGS sequence"/>
</dbReference>
<comment type="caution">
    <text evidence="1">The sequence shown here is derived from an EMBL/GenBank/DDBJ whole genome shotgun (WGS) entry which is preliminary data.</text>
</comment>
<evidence type="ECO:0000313" key="1">
    <source>
        <dbReference type="EMBL" id="RFU52168.1"/>
    </source>
</evidence>
<dbReference type="RefSeq" id="WP_116879161.1">
    <property type="nucleotide sequence ID" value="NZ_QVQZ01000066.1"/>
</dbReference>
<reference evidence="1 2" key="1">
    <citation type="submission" date="2018-08" db="EMBL/GenBank/DDBJ databases">
        <title>Draft genome of Streptococcus sp. nov. Z1.</title>
        <authorList>
            <person name="Tian Z."/>
        </authorList>
    </citation>
    <scope>NUCLEOTIDE SEQUENCE [LARGE SCALE GENOMIC DNA]</scope>
    <source>
        <strain evidence="2">Z1(2018)</strain>
    </source>
</reference>
<dbReference type="EMBL" id="QVQZ01000066">
    <property type="protein sequence ID" value="RFU52168.1"/>
    <property type="molecule type" value="Genomic_DNA"/>
</dbReference>